<dbReference type="InterPro" id="IPR011008">
    <property type="entry name" value="Dimeric_a/b-barrel"/>
</dbReference>
<keyword evidence="5" id="KW-1185">Reference proteome</keyword>
<dbReference type="InterPro" id="IPR009799">
    <property type="entry name" value="EthD_dom"/>
</dbReference>
<feature type="domain" description="EthD" evidence="3">
    <location>
        <begin position="58"/>
        <end position="154"/>
    </location>
</feature>
<dbReference type="Gene3D" id="3.30.70.100">
    <property type="match status" value="1"/>
</dbReference>
<evidence type="ECO:0000313" key="4">
    <source>
        <dbReference type="EMBL" id="KAF2272820.1"/>
    </source>
</evidence>
<dbReference type="OrthoDB" id="3454835at2759"/>
<dbReference type="GeneID" id="54550335"/>
<comment type="similarity">
    <text evidence="1">Belongs to the tpcK family.</text>
</comment>
<evidence type="ECO:0000256" key="2">
    <source>
        <dbReference type="SAM" id="MobiDB-lite"/>
    </source>
</evidence>
<dbReference type="EMBL" id="ML986516">
    <property type="protein sequence ID" value="KAF2272820.1"/>
    <property type="molecule type" value="Genomic_DNA"/>
</dbReference>
<dbReference type="RefSeq" id="XP_033650359.1">
    <property type="nucleotide sequence ID" value="XM_033797160.1"/>
</dbReference>
<dbReference type="Proteomes" id="UP000800097">
    <property type="component" value="Unassembled WGS sequence"/>
</dbReference>
<organism evidence="4 5">
    <name type="scientific">Westerdykella ornata</name>
    <dbReference type="NCBI Taxonomy" id="318751"/>
    <lineage>
        <taxon>Eukaryota</taxon>
        <taxon>Fungi</taxon>
        <taxon>Dikarya</taxon>
        <taxon>Ascomycota</taxon>
        <taxon>Pezizomycotina</taxon>
        <taxon>Dothideomycetes</taxon>
        <taxon>Pleosporomycetidae</taxon>
        <taxon>Pleosporales</taxon>
        <taxon>Sporormiaceae</taxon>
        <taxon>Westerdykella</taxon>
    </lineage>
</organism>
<dbReference type="Pfam" id="PF07110">
    <property type="entry name" value="EthD"/>
    <property type="match status" value="1"/>
</dbReference>
<name>A0A6A6J8E0_WESOR</name>
<evidence type="ECO:0000256" key="1">
    <source>
        <dbReference type="ARBA" id="ARBA00005986"/>
    </source>
</evidence>
<feature type="compositionally biased region" description="Polar residues" evidence="2">
    <location>
        <begin position="1"/>
        <end position="18"/>
    </location>
</feature>
<sequence>MLTDLTMASTQSNQTDTSFAAPKSAAIAQDGTLENGHTSQEPDEKRKYLCLTICGYRKPGMTEEAYRNHMVNVSAPMTKDLMVKYGIKRWTQIHNQSSTRALMSHLFDPQMCNVADFDCFSQVVFESIEDYKRMKQDPWYKEKLMHDHENFADTKRSMMTIGWIEEFVRDGQVVDGFKAC</sequence>
<dbReference type="SUPFAM" id="SSF54909">
    <property type="entry name" value="Dimeric alpha+beta barrel"/>
    <property type="match status" value="1"/>
</dbReference>
<evidence type="ECO:0000313" key="5">
    <source>
        <dbReference type="Proteomes" id="UP000800097"/>
    </source>
</evidence>
<proteinExistence type="inferred from homology"/>
<protein>
    <recommendedName>
        <fullName evidence="3">EthD domain-containing protein</fullName>
    </recommendedName>
</protein>
<accession>A0A6A6J8E0</accession>
<dbReference type="GO" id="GO:0016491">
    <property type="term" value="F:oxidoreductase activity"/>
    <property type="evidence" value="ECO:0007669"/>
    <property type="project" value="InterPro"/>
</dbReference>
<evidence type="ECO:0000259" key="3">
    <source>
        <dbReference type="Pfam" id="PF07110"/>
    </source>
</evidence>
<feature type="region of interest" description="Disordered" evidence="2">
    <location>
        <begin position="1"/>
        <end position="21"/>
    </location>
</feature>
<reference evidence="4" key="1">
    <citation type="journal article" date="2020" name="Stud. Mycol.">
        <title>101 Dothideomycetes genomes: a test case for predicting lifestyles and emergence of pathogens.</title>
        <authorList>
            <person name="Haridas S."/>
            <person name="Albert R."/>
            <person name="Binder M."/>
            <person name="Bloem J."/>
            <person name="Labutti K."/>
            <person name="Salamov A."/>
            <person name="Andreopoulos B."/>
            <person name="Baker S."/>
            <person name="Barry K."/>
            <person name="Bills G."/>
            <person name="Bluhm B."/>
            <person name="Cannon C."/>
            <person name="Castanera R."/>
            <person name="Culley D."/>
            <person name="Daum C."/>
            <person name="Ezra D."/>
            <person name="Gonzalez J."/>
            <person name="Henrissat B."/>
            <person name="Kuo A."/>
            <person name="Liang C."/>
            <person name="Lipzen A."/>
            <person name="Lutzoni F."/>
            <person name="Magnuson J."/>
            <person name="Mondo S."/>
            <person name="Nolan M."/>
            <person name="Ohm R."/>
            <person name="Pangilinan J."/>
            <person name="Park H.-J."/>
            <person name="Ramirez L."/>
            <person name="Alfaro M."/>
            <person name="Sun H."/>
            <person name="Tritt A."/>
            <person name="Yoshinaga Y."/>
            <person name="Zwiers L.-H."/>
            <person name="Turgeon B."/>
            <person name="Goodwin S."/>
            <person name="Spatafora J."/>
            <person name="Crous P."/>
            <person name="Grigoriev I."/>
        </authorList>
    </citation>
    <scope>NUCLEOTIDE SEQUENCE</scope>
    <source>
        <strain evidence="4">CBS 379.55</strain>
    </source>
</reference>
<dbReference type="AlphaFoldDB" id="A0A6A6J8E0"/>
<gene>
    <name evidence="4" type="ORF">EI97DRAFT_425540</name>
</gene>